<feature type="region of interest" description="Disordered" evidence="1">
    <location>
        <begin position="43"/>
        <end position="126"/>
    </location>
</feature>
<evidence type="ECO:0000256" key="2">
    <source>
        <dbReference type="SAM" id="Phobius"/>
    </source>
</evidence>
<feature type="transmembrane region" description="Helical" evidence="2">
    <location>
        <begin position="563"/>
        <end position="581"/>
    </location>
</feature>
<feature type="transmembrane region" description="Helical" evidence="2">
    <location>
        <begin position="408"/>
        <end position="426"/>
    </location>
</feature>
<feature type="compositionally biased region" description="Gly residues" evidence="1">
    <location>
        <begin position="87"/>
        <end position="117"/>
    </location>
</feature>
<feature type="transmembrane region" description="Helical" evidence="2">
    <location>
        <begin position="538"/>
        <end position="557"/>
    </location>
</feature>
<feature type="transmembrane region" description="Helical" evidence="2">
    <location>
        <begin position="613"/>
        <end position="631"/>
    </location>
</feature>
<feature type="transmembrane region" description="Helical" evidence="2">
    <location>
        <begin position="1023"/>
        <end position="1041"/>
    </location>
</feature>
<feature type="transmembrane region" description="Helical" evidence="2">
    <location>
        <begin position="871"/>
        <end position="890"/>
    </location>
</feature>
<comment type="caution">
    <text evidence="3">The sequence shown here is derived from an EMBL/GenBank/DDBJ whole genome shotgun (WGS) entry which is preliminary data.</text>
</comment>
<feature type="transmembrane region" description="Helical" evidence="2">
    <location>
        <begin position="166"/>
        <end position="183"/>
    </location>
</feature>
<feature type="transmembrane region" description="Helical" evidence="2">
    <location>
        <begin position="998"/>
        <end position="1016"/>
    </location>
</feature>
<feature type="transmembrane region" description="Helical" evidence="2">
    <location>
        <begin position="1150"/>
        <end position="1170"/>
    </location>
</feature>
<reference evidence="3" key="2">
    <citation type="submission" date="2023-01" db="EMBL/GenBank/DDBJ databases">
        <authorList>
            <person name="Sun Q."/>
            <person name="Evtushenko L."/>
        </authorList>
    </citation>
    <scope>NUCLEOTIDE SEQUENCE</scope>
    <source>
        <strain evidence="3">VKM Ac-2007</strain>
    </source>
</reference>
<accession>A0A9W6ME66</accession>
<dbReference type="NCBIfam" id="NF047321">
    <property type="entry name" value="SCO7613_CTERM"/>
    <property type="match status" value="1"/>
</dbReference>
<feature type="transmembrane region" description="Helical" evidence="2">
    <location>
        <begin position="668"/>
        <end position="684"/>
    </location>
</feature>
<feature type="transmembrane region" description="Helical" evidence="2">
    <location>
        <begin position="464"/>
        <end position="491"/>
    </location>
</feature>
<feature type="transmembrane region" description="Helical" evidence="2">
    <location>
        <begin position="974"/>
        <end position="992"/>
    </location>
</feature>
<feature type="transmembrane region" description="Helical" evidence="2">
    <location>
        <begin position="794"/>
        <end position="814"/>
    </location>
</feature>
<feature type="transmembrane region" description="Helical" evidence="2">
    <location>
        <begin position="588"/>
        <end position="607"/>
    </location>
</feature>
<feature type="transmembrane region" description="Helical" evidence="2">
    <location>
        <begin position="638"/>
        <end position="656"/>
    </location>
</feature>
<feature type="transmembrane region" description="Helical" evidence="2">
    <location>
        <begin position="925"/>
        <end position="944"/>
    </location>
</feature>
<feature type="transmembrane region" description="Helical" evidence="2">
    <location>
        <begin position="136"/>
        <end position="160"/>
    </location>
</feature>
<evidence type="ECO:0000313" key="4">
    <source>
        <dbReference type="Proteomes" id="UP001143474"/>
    </source>
</evidence>
<feature type="transmembrane region" description="Helical" evidence="2">
    <location>
        <begin position="382"/>
        <end position="401"/>
    </location>
</feature>
<feature type="transmembrane region" description="Helical" evidence="2">
    <location>
        <begin position="249"/>
        <end position="267"/>
    </location>
</feature>
<reference evidence="3" key="1">
    <citation type="journal article" date="2014" name="Int. J. Syst. Evol. Microbiol.">
        <title>Complete genome sequence of Corynebacterium casei LMG S-19264T (=DSM 44701T), isolated from a smear-ripened cheese.</title>
        <authorList>
            <consortium name="US DOE Joint Genome Institute (JGI-PGF)"/>
            <person name="Walter F."/>
            <person name="Albersmeier A."/>
            <person name="Kalinowski J."/>
            <person name="Ruckert C."/>
        </authorList>
    </citation>
    <scope>NUCLEOTIDE SEQUENCE</scope>
    <source>
        <strain evidence="3">VKM Ac-2007</strain>
    </source>
</reference>
<keyword evidence="2" id="KW-1133">Transmembrane helix</keyword>
<feature type="transmembrane region" description="Helical" evidence="2">
    <location>
        <begin position="1076"/>
        <end position="1096"/>
    </location>
</feature>
<feature type="transmembrane region" description="Helical" evidence="2">
    <location>
        <begin position="273"/>
        <end position="292"/>
    </location>
</feature>
<feature type="transmembrane region" description="Helical" evidence="2">
    <location>
        <begin position="1047"/>
        <end position="1064"/>
    </location>
</feature>
<keyword evidence="4" id="KW-1185">Reference proteome</keyword>
<sequence length="1188" mass="119053">MAAELWRLDEELTRLRAREAELLGRRDHLLGLLRAERAGLAGGFPAAPGPQEVQGLQGAGGTRGVGEAQRGRGGTTVPKMAREGAAASGGGPGAGRRGGFGPGAGGPGGGTHGGFGPGNAESAPRRDFSPKAVQNLLLSLGGLLLVVAAVVFTVVSWGHIGIGGRAAILAGVTGLTFAAPKLLAGRGLGATAETITLFGVALLFLDGYAARRVGLAGADGLDPLHYAALLFGLVALFMAGYSRLLPLRLPLPVAIVLAQFPLPLLAFGETDVWITAALTATAAADAALLLFVRTTGGALPAREAGEPATPDGLPGASSGHAERPSGLTNSGGRAGHVRSVGRTTAGVCFGVVWTLGVLYGFLASSLGAGRLPGDVSLAANSVRGVLLVALAVIGLACVPRVGEGRFRLLTAGSMLALAAGLAAPFWQLLPPGWLGVPYTVGALAAAAAALYLPGLNDARVRSAGAVSAGVLAALTAFPFLPWTVTTLLAPFTWLDRVWSGPHGAVPGWQQFPAESAPVVLGLLAAASAVAARRGRKDVGVLGLITGTVAIAVAPNAYGWGHPASLVVLLFMTVALVACLTLTGVPARATAFAATAVPVAVLGAVTALTGRTETYVALAVLLAVWSAATFTARTPWAAATALVMAVLSATGLIWAVAVGTRWQPVADGLSLSLAVGSVLAVLLSLRYGSAVVTDGAVTDGAAGNGTARDGAVRDGAVTDGAAGNGTVGDGAARVAGAGSAAAGDGGADPRRGVGQALGVVLAGLAVPPVIEHLVGTLGFYRPLAFPWTPQGHPTGPVILVVIVALLAATAVTASWQVAGRGGALRAGLLAWPPVLVTLPVSVGMPYWLEVGLFAVGLGPSAWAAARSRANGAFGAAAGLWTASFALSWALAAKTATLVVLPVVALVAAAVVFLGRERAGRAVRAAAAGLATLLMGGEALAAGLALEWPARHATFGMLAVACVAAAVAGRCRSSSFAIGVETAGYALAAVALPLTADSLSLAALACAAAGVLMVGTALRPDRRWAGYAGTGLLLVASWLRLLASDITVVEAYTVPFSLVLLAFGWWRARGRAVSSWRAYGTGLASSLLPSVVAMLTGAGWVRPLLLGTVCLAVLLAGARFRLQAPALLGGLALAAVALHELAPWITQAVMAVPRWVPMALGGVLLVVVGATYEARLRDVRRLRAAVGRMR</sequence>
<proteinExistence type="predicted"/>
<dbReference type="AlphaFoldDB" id="A0A9W6ME66"/>
<organism evidence="3 4">
    <name type="scientific">Streptosporangium carneum</name>
    <dbReference type="NCBI Taxonomy" id="47481"/>
    <lineage>
        <taxon>Bacteria</taxon>
        <taxon>Bacillati</taxon>
        <taxon>Actinomycetota</taxon>
        <taxon>Actinomycetes</taxon>
        <taxon>Streptosporangiales</taxon>
        <taxon>Streptosporangiaceae</taxon>
        <taxon>Streptosporangium</taxon>
    </lineage>
</organism>
<dbReference type="InterPro" id="IPR058062">
    <property type="entry name" value="SCO7613_C"/>
</dbReference>
<gene>
    <name evidence="3" type="ORF">GCM10017600_46500</name>
</gene>
<feature type="transmembrane region" description="Helical" evidence="2">
    <location>
        <begin position="223"/>
        <end position="242"/>
    </location>
</feature>
<protein>
    <submittedName>
        <fullName evidence="3">Uncharacterized protein</fullName>
    </submittedName>
</protein>
<feature type="transmembrane region" description="Helical" evidence="2">
    <location>
        <begin position="1102"/>
        <end position="1118"/>
    </location>
</feature>
<keyword evidence="2" id="KW-0812">Transmembrane</keyword>
<dbReference type="EMBL" id="BSEV01000010">
    <property type="protein sequence ID" value="GLK11244.1"/>
    <property type="molecule type" value="Genomic_DNA"/>
</dbReference>
<feature type="transmembrane region" description="Helical" evidence="2">
    <location>
        <begin position="511"/>
        <end position="531"/>
    </location>
</feature>
<name>A0A9W6ME66_9ACTN</name>
<evidence type="ECO:0000256" key="1">
    <source>
        <dbReference type="SAM" id="MobiDB-lite"/>
    </source>
</evidence>
<feature type="transmembrane region" description="Helical" evidence="2">
    <location>
        <begin position="195"/>
        <end position="211"/>
    </location>
</feature>
<feature type="transmembrane region" description="Helical" evidence="2">
    <location>
        <begin position="896"/>
        <end position="913"/>
    </location>
</feature>
<feature type="transmembrane region" description="Helical" evidence="2">
    <location>
        <begin position="432"/>
        <end position="452"/>
    </location>
</feature>
<dbReference type="Proteomes" id="UP001143474">
    <property type="component" value="Unassembled WGS sequence"/>
</dbReference>
<keyword evidence="2" id="KW-0472">Membrane</keyword>
<feature type="transmembrane region" description="Helical" evidence="2">
    <location>
        <begin position="343"/>
        <end position="362"/>
    </location>
</feature>
<evidence type="ECO:0000313" key="3">
    <source>
        <dbReference type="EMBL" id="GLK11244.1"/>
    </source>
</evidence>
<feature type="region of interest" description="Disordered" evidence="1">
    <location>
        <begin position="301"/>
        <end position="335"/>
    </location>
</feature>
<feature type="transmembrane region" description="Helical" evidence="2">
    <location>
        <begin position="1125"/>
        <end position="1144"/>
    </location>
</feature>
<feature type="transmembrane region" description="Helical" evidence="2">
    <location>
        <begin position="950"/>
        <end position="967"/>
    </location>
</feature>